<evidence type="ECO:0000313" key="2">
    <source>
        <dbReference type="EMBL" id="KAJ7663636.1"/>
    </source>
</evidence>
<sequence length="203" mass="23412">MGVALVLLSRLLCPLSYHRRRHRIAANPRNPSFPHGARPPPFPPNARTNAHARTHRVCERTHERTHERRKRTELEMEWKYPGHYSLKSSRHHHHSSFPPFFPPRLAIPIELQITQIQIQIHTTRLHHNFLPLLFPHSCFSPIPFVPTMSPPPSLPSAQSTHSLSCFASSLLLLTSYDTFGFRAQLAITYYYSDCPLSFSLSIE</sequence>
<reference evidence="2" key="1">
    <citation type="submission" date="2023-03" db="EMBL/GenBank/DDBJ databases">
        <title>Massive genome expansion in bonnet fungi (Mycena s.s.) driven by repeated elements and novel gene families across ecological guilds.</title>
        <authorList>
            <consortium name="Lawrence Berkeley National Laboratory"/>
            <person name="Harder C.B."/>
            <person name="Miyauchi S."/>
            <person name="Viragh M."/>
            <person name="Kuo A."/>
            <person name="Thoen E."/>
            <person name="Andreopoulos B."/>
            <person name="Lu D."/>
            <person name="Skrede I."/>
            <person name="Drula E."/>
            <person name="Henrissat B."/>
            <person name="Morin E."/>
            <person name="Kohler A."/>
            <person name="Barry K."/>
            <person name="LaButti K."/>
            <person name="Morin E."/>
            <person name="Salamov A."/>
            <person name="Lipzen A."/>
            <person name="Mereny Z."/>
            <person name="Hegedus B."/>
            <person name="Baldrian P."/>
            <person name="Stursova M."/>
            <person name="Weitz H."/>
            <person name="Taylor A."/>
            <person name="Grigoriev I.V."/>
            <person name="Nagy L.G."/>
            <person name="Martin F."/>
            <person name="Kauserud H."/>
        </authorList>
    </citation>
    <scope>NUCLEOTIDE SEQUENCE</scope>
    <source>
        <strain evidence="2">CBHHK067</strain>
    </source>
</reference>
<gene>
    <name evidence="2" type="ORF">B0H17DRAFT_1092624</name>
</gene>
<keyword evidence="3" id="KW-1185">Reference proteome</keyword>
<comment type="caution">
    <text evidence="2">The sequence shown here is derived from an EMBL/GenBank/DDBJ whole genome shotgun (WGS) entry which is preliminary data.</text>
</comment>
<dbReference type="EMBL" id="JARKIE010000230">
    <property type="protein sequence ID" value="KAJ7663636.1"/>
    <property type="molecule type" value="Genomic_DNA"/>
</dbReference>
<feature type="region of interest" description="Disordered" evidence="1">
    <location>
        <begin position="26"/>
        <end position="71"/>
    </location>
</feature>
<dbReference type="AlphaFoldDB" id="A0AAD7CUS8"/>
<evidence type="ECO:0000256" key="1">
    <source>
        <dbReference type="SAM" id="MobiDB-lite"/>
    </source>
</evidence>
<name>A0AAD7CUS8_MYCRO</name>
<evidence type="ECO:0000313" key="3">
    <source>
        <dbReference type="Proteomes" id="UP001221757"/>
    </source>
</evidence>
<organism evidence="2 3">
    <name type="scientific">Mycena rosella</name>
    <name type="common">Pink bonnet</name>
    <name type="synonym">Agaricus rosellus</name>
    <dbReference type="NCBI Taxonomy" id="1033263"/>
    <lineage>
        <taxon>Eukaryota</taxon>
        <taxon>Fungi</taxon>
        <taxon>Dikarya</taxon>
        <taxon>Basidiomycota</taxon>
        <taxon>Agaricomycotina</taxon>
        <taxon>Agaricomycetes</taxon>
        <taxon>Agaricomycetidae</taxon>
        <taxon>Agaricales</taxon>
        <taxon>Marasmiineae</taxon>
        <taxon>Mycenaceae</taxon>
        <taxon>Mycena</taxon>
    </lineage>
</organism>
<feature type="compositionally biased region" description="Basic and acidic residues" evidence="1">
    <location>
        <begin position="56"/>
        <end position="71"/>
    </location>
</feature>
<dbReference type="Proteomes" id="UP001221757">
    <property type="component" value="Unassembled WGS sequence"/>
</dbReference>
<protein>
    <submittedName>
        <fullName evidence="2">Uncharacterized protein</fullName>
    </submittedName>
</protein>
<proteinExistence type="predicted"/>
<accession>A0AAD7CUS8</accession>